<protein>
    <submittedName>
        <fullName evidence="3">Expressed protein</fullName>
    </submittedName>
</protein>
<sequence length="196" mass="21955">MLKEFYVFYLLSKPLFIACDILITGALVFFLAKQKSQFLKTQSMIKRIMLLSFQSSFVTTALAVVSVVILGHVDLGALYALTLVGTQLYVLSFLITLNSRTEFAKAWASEGNKSLNFSQQGNEVKRLPYEGVGVRVDQVVMTDVDAEATNLNIPKFAKVRPRTADKSEPTNDIPLYEYFSKDMNVSTVPLNWNHAV</sequence>
<accession>A0AAV0AZ65</accession>
<evidence type="ECO:0000256" key="1">
    <source>
        <dbReference type="SAM" id="Phobius"/>
    </source>
</evidence>
<reference evidence="3" key="1">
    <citation type="submission" date="2022-06" db="EMBL/GenBank/DDBJ databases">
        <authorList>
            <consortium name="SYNGENTA / RWTH Aachen University"/>
        </authorList>
    </citation>
    <scope>NUCLEOTIDE SEQUENCE</scope>
</reference>
<feature type="transmembrane region" description="Helical" evidence="1">
    <location>
        <begin position="6"/>
        <end position="31"/>
    </location>
</feature>
<dbReference type="PANTHER" id="PTHR40465">
    <property type="entry name" value="CHROMOSOME 1, WHOLE GENOME SHOTGUN SEQUENCE"/>
    <property type="match status" value="1"/>
</dbReference>
<feature type="transmembrane region" description="Helical" evidence="1">
    <location>
        <begin position="77"/>
        <end position="97"/>
    </location>
</feature>
<evidence type="ECO:0000259" key="2">
    <source>
        <dbReference type="Pfam" id="PF20152"/>
    </source>
</evidence>
<evidence type="ECO:0000313" key="3">
    <source>
        <dbReference type="EMBL" id="CAH7675869.1"/>
    </source>
</evidence>
<keyword evidence="1" id="KW-1133">Transmembrane helix</keyword>
<name>A0AAV0AZ65_PHAPC</name>
<gene>
    <name evidence="3" type="ORF">PPACK8108_LOCUS10950</name>
</gene>
<feature type="domain" description="DUF6534" evidence="2">
    <location>
        <begin position="17"/>
        <end position="101"/>
    </location>
</feature>
<proteinExistence type="predicted"/>
<evidence type="ECO:0000313" key="4">
    <source>
        <dbReference type="Proteomes" id="UP001153365"/>
    </source>
</evidence>
<dbReference type="PANTHER" id="PTHR40465:SF1">
    <property type="entry name" value="DUF6534 DOMAIN-CONTAINING PROTEIN"/>
    <property type="match status" value="1"/>
</dbReference>
<comment type="caution">
    <text evidence="3">The sequence shown here is derived from an EMBL/GenBank/DDBJ whole genome shotgun (WGS) entry which is preliminary data.</text>
</comment>
<organism evidence="3 4">
    <name type="scientific">Phakopsora pachyrhizi</name>
    <name type="common">Asian soybean rust disease fungus</name>
    <dbReference type="NCBI Taxonomy" id="170000"/>
    <lineage>
        <taxon>Eukaryota</taxon>
        <taxon>Fungi</taxon>
        <taxon>Dikarya</taxon>
        <taxon>Basidiomycota</taxon>
        <taxon>Pucciniomycotina</taxon>
        <taxon>Pucciniomycetes</taxon>
        <taxon>Pucciniales</taxon>
        <taxon>Phakopsoraceae</taxon>
        <taxon>Phakopsora</taxon>
    </lineage>
</organism>
<keyword evidence="1" id="KW-0812">Transmembrane</keyword>
<dbReference type="EMBL" id="CALTRL010002505">
    <property type="protein sequence ID" value="CAH7675869.1"/>
    <property type="molecule type" value="Genomic_DNA"/>
</dbReference>
<dbReference type="InterPro" id="IPR045339">
    <property type="entry name" value="DUF6534"/>
</dbReference>
<feature type="transmembrane region" description="Helical" evidence="1">
    <location>
        <begin position="51"/>
        <end position="71"/>
    </location>
</feature>
<dbReference type="Pfam" id="PF20152">
    <property type="entry name" value="DUF6534"/>
    <property type="match status" value="1"/>
</dbReference>
<dbReference type="AlphaFoldDB" id="A0AAV0AZ65"/>
<keyword evidence="1" id="KW-0472">Membrane</keyword>
<dbReference type="Proteomes" id="UP001153365">
    <property type="component" value="Unassembled WGS sequence"/>
</dbReference>
<keyword evidence="4" id="KW-1185">Reference proteome</keyword>